<evidence type="ECO:0000256" key="10">
    <source>
        <dbReference type="ARBA" id="ARBA00023136"/>
    </source>
</evidence>
<accession>A0A3N4HVF5</accession>
<comment type="subcellular location">
    <subcellularLocation>
        <location evidence="1">Mitochondrion inner membrane</location>
        <topology evidence="1">Peripheral membrane protein</topology>
    </subcellularLocation>
</comment>
<dbReference type="FunFam" id="1.10.287.110:FF:000006">
    <property type="entry name" value="Import inner membrane translocase subunit TIM16"/>
    <property type="match status" value="1"/>
</dbReference>
<comment type="similarity">
    <text evidence="2">Belongs to the TIM16/PAM16 family.</text>
</comment>
<dbReference type="PANTHER" id="PTHR12388">
    <property type="entry name" value="MITOCHONDRIA ASSOCIATED GRANULOCYTE MACROPHAGE CSF SIGNALING MOLECULE"/>
    <property type="match status" value="1"/>
</dbReference>
<sequence length="133" mass="14700">MAHRIITQLLMTSGRVFSRAFIEAYRHARAQQVYRTANPNAAQGSSGASISSSLTIDEARKILNVGQQTTKEEVLERYKRMFEANDPKKGGSFYLQSKIYRARERLEKEVGTIVEEAAAKEGGEAAAKETGSS</sequence>
<evidence type="ECO:0000313" key="14">
    <source>
        <dbReference type="Proteomes" id="UP000275078"/>
    </source>
</evidence>
<protein>
    <recommendedName>
        <fullName evidence="4">Mitochondrial import inner membrane translocase subunit TIM16</fullName>
    </recommendedName>
    <alternativeName>
        <fullName evidence="3">Mitochondrial import inner membrane translocase subunit tim16</fullName>
    </alternativeName>
    <alternativeName>
        <fullName evidence="11 12">Presequence translocated-associated motor subunit PAM16</fullName>
    </alternativeName>
</protein>
<organism evidence="13 14">
    <name type="scientific">Ascobolus immersus RN42</name>
    <dbReference type="NCBI Taxonomy" id="1160509"/>
    <lineage>
        <taxon>Eukaryota</taxon>
        <taxon>Fungi</taxon>
        <taxon>Dikarya</taxon>
        <taxon>Ascomycota</taxon>
        <taxon>Pezizomycotina</taxon>
        <taxon>Pezizomycetes</taxon>
        <taxon>Pezizales</taxon>
        <taxon>Ascobolaceae</taxon>
        <taxon>Ascobolus</taxon>
    </lineage>
</organism>
<dbReference type="STRING" id="1160509.A0A3N4HVF5"/>
<evidence type="ECO:0000256" key="2">
    <source>
        <dbReference type="ARBA" id="ARBA00008817"/>
    </source>
</evidence>
<keyword evidence="5" id="KW-0813">Transport</keyword>
<evidence type="ECO:0000256" key="5">
    <source>
        <dbReference type="ARBA" id="ARBA00022448"/>
    </source>
</evidence>
<dbReference type="GO" id="GO:0030150">
    <property type="term" value="P:protein import into mitochondrial matrix"/>
    <property type="evidence" value="ECO:0007669"/>
    <property type="project" value="InterPro"/>
</dbReference>
<dbReference type="GO" id="GO:0005744">
    <property type="term" value="C:TIM23 mitochondrial import inner membrane translocase complex"/>
    <property type="evidence" value="ECO:0007669"/>
    <property type="project" value="InterPro"/>
</dbReference>
<dbReference type="PANTHER" id="PTHR12388:SF0">
    <property type="entry name" value="MITOCHONDRIAL IMPORT INNER MEMBRANE TRANSLOCASE SUBUNIT TIM16"/>
    <property type="match status" value="1"/>
</dbReference>
<keyword evidence="7" id="KW-0653">Protein transport</keyword>
<evidence type="ECO:0000256" key="4">
    <source>
        <dbReference type="ARBA" id="ARBA00020721"/>
    </source>
</evidence>
<evidence type="ECO:0000256" key="8">
    <source>
        <dbReference type="ARBA" id="ARBA00023010"/>
    </source>
</evidence>
<dbReference type="Pfam" id="PF03656">
    <property type="entry name" value="Pam16"/>
    <property type="match status" value="1"/>
</dbReference>
<keyword evidence="8" id="KW-0811">Translocation</keyword>
<dbReference type="InterPro" id="IPR005341">
    <property type="entry name" value="Tim16"/>
</dbReference>
<evidence type="ECO:0000313" key="13">
    <source>
        <dbReference type="EMBL" id="RPA77639.1"/>
    </source>
</evidence>
<name>A0A3N4HVF5_ASCIM</name>
<evidence type="ECO:0000256" key="1">
    <source>
        <dbReference type="ARBA" id="ARBA00004637"/>
    </source>
</evidence>
<evidence type="ECO:0000256" key="11">
    <source>
        <dbReference type="ARBA" id="ARBA00030422"/>
    </source>
</evidence>
<gene>
    <name evidence="13" type="ORF">BJ508DRAFT_416989</name>
</gene>
<dbReference type="EMBL" id="ML119723">
    <property type="protein sequence ID" value="RPA77639.1"/>
    <property type="molecule type" value="Genomic_DNA"/>
</dbReference>
<dbReference type="Proteomes" id="UP000275078">
    <property type="component" value="Unassembled WGS sequence"/>
</dbReference>
<dbReference type="AlphaFoldDB" id="A0A3N4HVF5"/>
<dbReference type="Gene3D" id="1.10.287.110">
    <property type="entry name" value="DnaJ domain"/>
    <property type="match status" value="1"/>
</dbReference>
<evidence type="ECO:0000256" key="9">
    <source>
        <dbReference type="ARBA" id="ARBA00023128"/>
    </source>
</evidence>
<evidence type="ECO:0000256" key="6">
    <source>
        <dbReference type="ARBA" id="ARBA00022792"/>
    </source>
</evidence>
<keyword evidence="9" id="KW-0496">Mitochondrion</keyword>
<dbReference type="InterPro" id="IPR036869">
    <property type="entry name" value="J_dom_sf"/>
</dbReference>
<keyword evidence="14" id="KW-1185">Reference proteome</keyword>
<proteinExistence type="inferred from homology"/>
<dbReference type="OrthoDB" id="10262892at2759"/>
<keyword evidence="10" id="KW-0472">Membrane</keyword>
<evidence type="ECO:0000256" key="12">
    <source>
        <dbReference type="ARBA" id="ARBA00031407"/>
    </source>
</evidence>
<reference evidence="13 14" key="1">
    <citation type="journal article" date="2018" name="Nat. Ecol. Evol.">
        <title>Pezizomycetes genomes reveal the molecular basis of ectomycorrhizal truffle lifestyle.</title>
        <authorList>
            <person name="Murat C."/>
            <person name="Payen T."/>
            <person name="Noel B."/>
            <person name="Kuo A."/>
            <person name="Morin E."/>
            <person name="Chen J."/>
            <person name="Kohler A."/>
            <person name="Krizsan K."/>
            <person name="Balestrini R."/>
            <person name="Da Silva C."/>
            <person name="Montanini B."/>
            <person name="Hainaut M."/>
            <person name="Levati E."/>
            <person name="Barry K.W."/>
            <person name="Belfiori B."/>
            <person name="Cichocki N."/>
            <person name="Clum A."/>
            <person name="Dockter R.B."/>
            <person name="Fauchery L."/>
            <person name="Guy J."/>
            <person name="Iotti M."/>
            <person name="Le Tacon F."/>
            <person name="Lindquist E.A."/>
            <person name="Lipzen A."/>
            <person name="Malagnac F."/>
            <person name="Mello A."/>
            <person name="Molinier V."/>
            <person name="Miyauchi S."/>
            <person name="Poulain J."/>
            <person name="Riccioni C."/>
            <person name="Rubini A."/>
            <person name="Sitrit Y."/>
            <person name="Splivallo R."/>
            <person name="Traeger S."/>
            <person name="Wang M."/>
            <person name="Zifcakova L."/>
            <person name="Wipf D."/>
            <person name="Zambonelli A."/>
            <person name="Paolocci F."/>
            <person name="Nowrousian M."/>
            <person name="Ottonello S."/>
            <person name="Baldrian P."/>
            <person name="Spatafora J.W."/>
            <person name="Henrissat B."/>
            <person name="Nagy L.G."/>
            <person name="Aury J.M."/>
            <person name="Wincker P."/>
            <person name="Grigoriev I.V."/>
            <person name="Bonfante P."/>
            <person name="Martin F.M."/>
        </authorList>
    </citation>
    <scope>NUCLEOTIDE SEQUENCE [LARGE SCALE GENOMIC DNA]</scope>
    <source>
        <strain evidence="13 14">RN42</strain>
    </source>
</reference>
<dbReference type="SUPFAM" id="SSF46565">
    <property type="entry name" value="Chaperone J-domain"/>
    <property type="match status" value="1"/>
</dbReference>
<evidence type="ECO:0000256" key="3">
    <source>
        <dbReference type="ARBA" id="ARBA00013571"/>
    </source>
</evidence>
<evidence type="ECO:0000256" key="7">
    <source>
        <dbReference type="ARBA" id="ARBA00022927"/>
    </source>
</evidence>
<keyword evidence="6" id="KW-0999">Mitochondrion inner membrane</keyword>